<evidence type="ECO:0000313" key="1">
    <source>
        <dbReference type="EMBL" id="KAA1079005.1"/>
    </source>
</evidence>
<name>A0A5B0MPU7_PUCGR</name>
<protein>
    <recommendedName>
        <fullName evidence="3">SAM domain-containing protein</fullName>
    </recommendedName>
</protein>
<comment type="caution">
    <text evidence="1">The sequence shown here is derived from an EMBL/GenBank/DDBJ whole genome shotgun (WGS) entry which is preliminary data.</text>
</comment>
<evidence type="ECO:0008006" key="3">
    <source>
        <dbReference type="Google" id="ProtNLM"/>
    </source>
</evidence>
<proteinExistence type="predicted"/>
<dbReference type="EMBL" id="VDEP01000445">
    <property type="protein sequence ID" value="KAA1079005.1"/>
    <property type="molecule type" value="Genomic_DNA"/>
</dbReference>
<accession>A0A5B0MPU7</accession>
<gene>
    <name evidence="1" type="ORF">PGTUg99_021080</name>
</gene>
<reference evidence="1 2" key="1">
    <citation type="submission" date="2019-05" db="EMBL/GenBank/DDBJ databases">
        <title>Emergence of the Ug99 lineage of the wheat stem rust pathogen through somatic hybridization.</title>
        <authorList>
            <person name="Li F."/>
            <person name="Upadhyaya N.M."/>
            <person name="Sperschneider J."/>
            <person name="Matny O."/>
            <person name="Nguyen-Phuc H."/>
            <person name="Mago R."/>
            <person name="Raley C."/>
            <person name="Miller M.E."/>
            <person name="Silverstein K.A.T."/>
            <person name="Henningsen E."/>
            <person name="Hirsch C.D."/>
            <person name="Visser B."/>
            <person name="Pretorius Z.A."/>
            <person name="Steffenson B.J."/>
            <person name="Schwessinger B."/>
            <person name="Dodds P.N."/>
            <person name="Figueroa M."/>
        </authorList>
    </citation>
    <scope>NUCLEOTIDE SEQUENCE [LARGE SCALE GENOMIC DNA]</scope>
    <source>
        <strain evidence="1 2">Ug99</strain>
    </source>
</reference>
<dbReference type="AlphaFoldDB" id="A0A5B0MPU7"/>
<sequence>MATSAVGIAGPEGELLEYLQFAGVMNTKETMRVLKRNDVDSYTMFAEGFFTSDQFQQLGLTVGTLAKPFQNVSRYKCSRAQPRQ</sequence>
<organism evidence="1 2">
    <name type="scientific">Puccinia graminis f. sp. tritici</name>
    <dbReference type="NCBI Taxonomy" id="56615"/>
    <lineage>
        <taxon>Eukaryota</taxon>
        <taxon>Fungi</taxon>
        <taxon>Dikarya</taxon>
        <taxon>Basidiomycota</taxon>
        <taxon>Pucciniomycotina</taxon>
        <taxon>Pucciniomycetes</taxon>
        <taxon>Pucciniales</taxon>
        <taxon>Pucciniaceae</taxon>
        <taxon>Puccinia</taxon>
    </lineage>
</organism>
<dbReference type="Proteomes" id="UP000325313">
    <property type="component" value="Unassembled WGS sequence"/>
</dbReference>
<evidence type="ECO:0000313" key="2">
    <source>
        <dbReference type="Proteomes" id="UP000325313"/>
    </source>
</evidence>